<keyword evidence="2" id="KW-0732">Signal</keyword>
<keyword evidence="1" id="KW-0472">Membrane</keyword>
<dbReference type="EMBL" id="SLXP01000002">
    <property type="protein sequence ID" value="TCP43150.1"/>
    <property type="molecule type" value="Genomic_DNA"/>
</dbReference>
<accession>A0A4R2Q3K5</accession>
<sequence length="219" mass="22280">MVPLFRHIQFVQGVTILKKLITMAVVSTALAGAAGAAGAATVGFDLTISGEANGPVFSLANTSSAATITGGRAVIGNTAYNFDCVSNPVAPAGGTLGFTTPEVGTCYPGGGMRPDEIVFQVTDFDPGETLSFGTDIDRDFSDTSVYDFNVLLNGGRFEVTFAVPDLNGPLVAQFQPGQKSYSVSVTTGATPSAVPLPAGGVLILTALGALGAAARRKTR</sequence>
<dbReference type="AlphaFoldDB" id="A0A4R2Q3K5"/>
<feature type="transmembrane region" description="Helical" evidence="1">
    <location>
        <begin position="194"/>
        <end position="214"/>
    </location>
</feature>
<protein>
    <submittedName>
        <fullName evidence="3">Putative secreted protein</fullName>
    </submittedName>
</protein>
<reference evidence="3 4" key="1">
    <citation type="submission" date="2019-03" db="EMBL/GenBank/DDBJ databases">
        <title>Genomic Encyclopedia of Type Strains, Phase IV (KMG-IV): sequencing the most valuable type-strain genomes for metagenomic binning, comparative biology and taxonomic classification.</title>
        <authorList>
            <person name="Goeker M."/>
        </authorList>
    </citation>
    <scope>NUCLEOTIDE SEQUENCE [LARGE SCALE GENOMIC DNA]</scope>
    <source>
        <strain evidence="3 4">DSM 18063</strain>
    </source>
</reference>
<evidence type="ECO:0000313" key="3">
    <source>
        <dbReference type="EMBL" id="TCP43150.1"/>
    </source>
</evidence>
<keyword evidence="1" id="KW-0812">Transmembrane</keyword>
<dbReference type="NCBIfam" id="TIGR03370">
    <property type="entry name" value="VPLPA-CTERM"/>
    <property type="match status" value="1"/>
</dbReference>
<dbReference type="Proteomes" id="UP000294835">
    <property type="component" value="Unassembled WGS sequence"/>
</dbReference>
<feature type="chain" id="PRO_5020342145" evidence="2">
    <location>
        <begin position="40"/>
        <end position="219"/>
    </location>
</feature>
<dbReference type="OrthoDB" id="7858321at2"/>
<name>A0A4R2Q3K5_9RHOB</name>
<feature type="signal peptide" evidence="2">
    <location>
        <begin position="1"/>
        <end position="39"/>
    </location>
</feature>
<dbReference type="InterPro" id="IPR022472">
    <property type="entry name" value="VPLPA-CTERM"/>
</dbReference>
<evidence type="ECO:0000256" key="2">
    <source>
        <dbReference type="SAM" id="SignalP"/>
    </source>
</evidence>
<keyword evidence="4" id="KW-1185">Reference proteome</keyword>
<organism evidence="3 4">
    <name type="scientific">Rhodovulum marinum</name>
    <dbReference type="NCBI Taxonomy" id="320662"/>
    <lineage>
        <taxon>Bacteria</taxon>
        <taxon>Pseudomonadati</taxon>
        <taxon>Pseudomonadota</taxon>
        <taxon>Alphaproteobacteria</taxon>
        <taxon>Rhodobacterales</taxon>
        <taxon>Paracoccaceae</taxon>
        <taxon>Rhodovulum</taxon>
    </lineage>
</organism>
<evidence type="ECO:0000256" key="1">
    <source>
        <dbReference type="SAM" id="Phobius"/>
    </source>
</evidence>
<comment type="caution">
    <text evidence="3">The sequence shown here is derived from an EMBL/GenBank/DDBJ whole genome shotgun (WGS) entry which is preliminary data.</text>
</comment>
<evidence type="ECO:0000313" key="4">
    <source>
        <dbReference type="Proteomes" id="UP000294835"/>
    </source>
</evidence>
<gene>
    <name evidence="3" type="ORF">EV662_102343</name>
</gene>
<keyword evidence="1" id="KW-1133">Transmembrane helix</keyword>
<proteinExistence type="predicted"/>